<keyword evidence="2" id="KW-1185">Reference proteome</keyword>
<dbReference type="EMBL" id="AP026801">
    <property type="protein sequence ID" value="BDR57446.1"/>
    <property type="molecule type" value="Genomic_DNA"/>
</dbReference>
<reference evidence="1 2" key="1">
    <citation type="journal article" date="2023" name="Microbiol. Spectr.">
        <title>Symbiosis of Carpenter Bees with Uncharacterized Lactic Acid Bacteria Showing NAD Auxotrophy.</title>
        <authorList>
            <person name="Kawasaki S."/>
            <person name="Ozawa K."/>
            <person name="Mori T."/>
            <person name="Yamamoto A."/>
            <person name="Ito M."/>
            <person name="Ohkuma M."/>
            <person name="Sakamoto M."/>
            <person name="Matsutani M."/>
        </authorList>
    </citation>
    <scope>NUCLEOTIDE SEQUENCE [LARGE SCALE GENOMIC DNA]</scope>
    <source>
        <strain evidence="1 2">KimC2</strain>
    </source>
</reference>
<evidence type="ECO:0000313" key="1">
    <source>
        <dbReference type="EMBL" id="BDR57446.1"/>
    </source>
</evidence>
<accession>A0AAU9D4P0</accession>
<dbReference type="AlphaFoldDB" id="A0AAU9D4P0"/>
<dbReference type="RefSeq" id="WP_317696552.1">
    <property type="nucleotide sequence ID" value="NZ_AP026801.1"/>
</dbReference>
<evidence type="ECO:0000313" key="2">
    <source>
        <dbReference type="Proteomes" id="UP001321804"/>
    </source>
</evidence>
<proteinExistence type="predicted"/>
<protein>
    <recommendedName>
        <fullName evidence="3">Nucleoid-associated protein</fullName>
    </recommendedName>
</protein>
<sequence>MIVNVFSIGEVVTEENLDDIDKQNINKIFEKVFSKKSITHLKINCCANDTSILKDYTKDPNNFVMVDFAKKLAKAEQKKDGTRNKQILEGILLIQKENNRLTLLKLENLEIIDKEHHYEMRTTFTTESKYYKGCILEDDLSNIVIIDKNQSIAKYWREDFLDLSLNRNDYQNSKELIELLNCDELYAKEVSQLPNFQKIKDETEDYIFDHESFDKVELANHLRRDNLIEEIDLSKIYSYKFEQIDSDFRISKKALKENYKKTIEISPDTRVTTNNYKKLIREQGIEYKDGKLHLRISGEFVKKLPKELTNGN</sequence>
<name>A0AAU9D4P0_9LACO</name>
<gene>
    <name evidence="1" type="ORF">KIMC2_20080</name>
</gene>
<organism evidence="1 2">
    <name type="scientific">Xylocopilactobacillus apis</name>
    <dbReference type="NCBI Taxonomy" id="2932183"/>
    <lineage>
        <taxon>Bacteria</taxon>
        <taxon>Bacillati</taxon>
        <taxon>Bacillota</taxon>
        <taxon>Bacilli</taxon>
        <taxon>Lactobacillales</taxon>
        <taxon>Lactobacillaceae</taxon>
        <taxon>Xylocopilactobacillus</taxon>
    </lineage>
</organism>
<dbReference type="KEGG" id="xak:KIMC2_20080"/>
<evidence type="ECO:0008006" key="3">
    <source>
        <dbReference type="Google" id="ProtNLM"/>
    </source>
</evidence>
<dbReference type="Proteomes" id="UP001321804">
    <property type="component" value="Chromosome"/>
</dbReference>